<sequence>MSFLFLEKRIESWTS</sequence>
<gene>
    <name evidence="1" type="ORF">SAMN04487944_13021</name>
</gene>
<protein>
    <submittedName>
        <fullName evidence="1">Uncharacterized protein</fullName>
    </submittedName>
</protein>
<evidence type="ECO:0000313" key="1">
    <source>
        <dbReference type="EMBL" id="SES26838.1"/>
    </source>
</evidence>
<organism evidence="1 2">
    <name type="scientific">Gracilibacillus ureilyticus</name>
    <dbReference type="NCBI Taxonomy" id="531814"/>
    <lineage>
        <taxon>Bacteria</taxon>
        <taxon>Bacillati</taxon>
        <taxon>Bacillota</taxon>
        <taxon>Bacilli</taxon>
        <taxon>Bacillales</taxon>
        <taxon>Bacillaceae</taxon>
        <taxon>Gracilibacillus</taxon>
    </lineage>
</organism>
<reference evidence="1 2" key="1">
    <citation type="submission" date="2016-10" db="EMBL/GenBank/DDBJ databases">
        <authorList>
            <person name="de Groot N.N."/>
        </authorList>
    </citation>
    <scope>NUCLEOTIDE SEQUENCE [LARGE SCALE GENOMIC DNA]</scope>
    <source>
        <strain evidence="1 2">CGMCC 1.7727</strain>
    </source>
</reference>
<dbReference type="Proteomes" id="UP000199687">
    <property type="component" value="Unassembled WGS sequence"/>
</dbReference>
<proteinExistence type="predicted"/>
<evidence type="ECO:0000313" key="2">
    <source>
        <dbReference type="Proteomes" id="UP000199687"/>
    </source>
</evidence>
<accession>A0A1H9VZ64</accession>
<name>A0A1H9VZ64_9BACI</name>
<keyword evidence="2" id="KW-1185">Reference proteome</keyword>
<dbReference type="EMBL" id="FOGL01000030">
    <property type="protein sequence ID" value="SES26838.1"/>
    <property type="molecule type" value="Genomic_DNA"/>
</dbReference>